<keyword evidence="2" id="KW-0472">Membrane</keyword>
<keyword evidence="4" id="KW-1185">Reference proteome</keyword>
<dbReference type="EMBL" id="JAOZYC010000119">
    <property type="protein sequence ID" value="MEB8339435.1"/>
    <property type="molecule type" value="Genomic_DNA"/>
</dbReference>
<dbReference type="Proteomes" id="UP001354931">
    <property type="component" value="Unassembled WGS sequence"/>
</dbReference>
<feature type="transmembrane region" description="Helical" evidence="2">
    <location>
        <begin position="40"/>
        <end position="60"/>
    </location>
</feature>
<comment type="caution">
    <text evidence="3">The sequence shown here is derived from an EMBL/GenBank/DDBJ whole genome shotgun (WGS) entry which is preliminary data.</text>
</comment>
<dbReference type="RefSeq" id="WP_326017567.1">
    <property type="nucleotide sequence ID" value="NZ_JAOZYC010000119.1"/>
</dbReference>
<feature type="compositionally biased region" description="Polar residues" evidence="1">
    <location>
        <begin position="415"/>
        <end position="432"/>
    </location>
</feature>
<evidence type="ECO:0000256" key="1">
    <source>
        <dbReference type="SAM" id="MobiDB-lite"/>
    </source>
</evidence>
<organism evidence="3 4">
    <name type="scientific">Streptomyces endophyticus</name>
    <dbReference type="NCBI Taxonomy" id="714166"/>
    <lineage>
        <taxon>Bacteria</taxon>
        <taxon>Bacillati</taxon>
        <taxon>Actinomycetota</taxon>
        <taxon>Actinomycetes</taxon>
        <taxon>Kitasatosporales</taxon>
        <taxon>Streptomycetaceae</taxon>
        <taxon>Streptomyces</taxon>
    </lineage>
</organism>
<proteinExistence type="predicted"/>
<keyword evidence="2" id="KW-1133">Transmembrane helix</keyword>
<protein>
    <submittedName>
        <fullName evidence="3">Uncharacterized protein</fullName>
    </submittedName>
</protein>
<evidence type="ECO:0000256" key="2">
    <source>
        <dbReference type="SAM" id="Phobius"/>
    </source>
</evidence>
<name>A0ABU6F7U9_9ACTN</name>
<evidence type="ECO:0000313" key="3">
    <source>
        <dbReference type="EMBL" id="MEB8339435.1"/>
    </source>
</evidence>
<gene>
    <name evidence="3" type="ORF">OKJ99_18235</name>
</gene>
<feature type="region of interest" description="Disordered" evidence="1">
    <location>
        <begin position="412"/>
        <end position="438"/>
    </location>
</feature>
<sequence>MLETCASAEALTHVRRLLLLGCLVVGPLVAVATDLGLGRVLLLMLVAAWMVCYVDRLFAFRRIRGMAWRRTSGRMWWVVPWRRRSLARDRAKRKGLIVPYTPQVGRGTVVGYHFIGAGAAWSEQPIEIDVAPPLATESEGEDGQSNDERQMREVFRSVEELIGAAHGKNGVTPFTPDDLHEYVAGELRRPFDPKPQFNPDNRLDVFDVAATSGERWKDITKDRWHALMILARKGVEGSGASAETKEARRFLCTRIVSWDGELVASVYVSFAYEHHYLRVVARPHVIHPVHMTLRTAVRRAVEAGFSWHVRELANAFLDLPSLVNSLRKPFSSRRPDADPGKGPVSLREIYSSPYMDDMLQYDDARRYVGWMERRIFGAVAEFLVDHNVEIQGYMKQATVILQNSGVIAGSIGGDVQNQPGSTGSTIHKTQVPSAEGQK</sequence>
<accession>A0ABU6F7U9</accession>
<reference evidence="3 4" key="1">
    <citation type="submission" date="2022-10" db="EMBL/GenBank/DDBJ databases">
        <authorList>
            <person name="Xie J."/>
            <person name="Shen N."/>
        </authorList>
    </citation>
    <scope>NUCLEOTIDE SEQUENCE [LARGE SCALE GENOMIC DNA]</scope>
    <source>
        <strain evidence="3 4">YIM65594</strain>
    </source>
</reference>
<evidence type="ECO:0000313" key="4">
    <source>
        <dbReference type="Proteomes" id="UP001354931"/>
    </source>
</evidence>
<keyword evidence="2" id="KW-0812">Transmembrane</keyword>